<keyword evidence="1" id="KW-0812">Transmembrane</keyword>
<reference evidence="2 3" key="1">
    <citation type="submission" date="2018-03" db="EMBL/GenBank/DDBJ databases">
        <title>Genomic Encyclopedia of Archaeal and Bacterial Type Strains, Phase II (KMG-II): from individual species to whole genera.</title>
        <authorList>
            <person name="Goeker M."/>
        </authorList>
    </citation>
    <scope>NUCLEOTIDE SEQUENCE [LARGE SCALE GENOMIC DNA]</scope>
    <source>
        <strain evidence="2 3">DSM 29328</strain>
    </source>
</reference>
<dbReference type="Proteomes" id="UP000239480">
    <property type="component" value="Unassembled WGS sequence"/>
</dbReference>
<organism evidence="2 3">
    <name type="scientific">Aliiruegeria haliotis</name>
    <dbReference type="NCBI Taxonomy" id="1280846"/>
    <lineage>
        <taxon>Bacteria</taxon>
        <taxon>Pseudomonadati</taxon>
        <taxon>Pseudomonadota</taxon>
        <taxon>Alphaproteobacteria</taxon>
        <taxon>Rhodobacterales</taxon>
        <taxon>Roseobacteraceae</taxon>
        <taxon>Aliiruegeria</taxon>
    </lineage>
</organism>
<dbReference type="AlphaFoldDB" id="A0A2T0RW37"/>
<protein>
    <submittedName>
        <fullName evidence="2">Uncharacterized protein</fullName>
    </submittedName>
</protein>
<accession>A0A2T0RW37</accession>
<evidence type="ECO:0000313" key="2">
    <source>
        <dbReference type="EMBL" id="PRY25367.1"/>
    </source>
</evidence>
<evidence type="ECO:0000256" key="1">
    <source>
        <dbReference type="SAM" id="Phobius"/>
    </source>
</evidence>
<feature type="transmembrane region" description="Helical" evidence="1">
    <location>
        <begin position="35"/>
        <end position="54"/>
    </location>
</feature>
<dbReference type="EMBL" id="PVTD01000002">
    <property type="protein sequence ID" value="PRY25367.1"/>
    <property type="molecule type" value="Genomic_DNA"/>
</dbReference>
<comment type="caution">
    <text evidence="2">The sequence shown here is derived from an EMBL/GenBank/DDBJ whole genome shotgun (WGS) entry which is preliminary data.</text>
</comment>
<keyword evidence="1" id="KW-1133">Transmembrane helix</keyword>
<keyword evidence="1" id="KW-0472">Membrane</keyword>
<name>A0A2T0RW37_9RHOB</name>
<keyword evidence="3" id="KW-1185">Reference proteome</keyword>
<sequence length="204" mass="22219">MSGWRGLTMSFVAVLLVLAPFYVDFNSQDRLETWVRWYGMILQLIGFGMAFWGVEGSLKQLGVPTIRHRMSSYATGFLSALRVKNVTANPKAGKAQGGGFRAGSKVTPGPDATLKHRIELLEGALSSLQDEVDGLTSSTNSQFSEMARELKNVDRCAERRTLDEKKRVSDLLVGNASLEAAGILLFFLGVVFATASPEIAKALM</sequence>
<evidence type="ECO:0000313" key="3">
    <source>
        <dbReference type="Proteomes" id="UP000239480"/>
    </source>
</evidence>
<gene>
    <name evidence="2" type="ORF">CLV78_102545</name>
</gene>
<feature type="transmembrane region" description="Helical" evidence="1">
    <location>
        <begin position="172"/>
        <end position="195"/>
    </location>
</feature>
<feature type="transmembrane region" description="Helical" evidence="1">
    <location>
        <begin position="7"/>
        <end position="23"/>
    </location>
</feature>
<proteinExistence type="predicted"/>